<organism evidence="2 3">
    <name type="scientific">Tropilaelaps mercedesae</name>
    <dbReference type="NCBI Taxonomy" id="418985"/>
    <lineage>
        <taxon>Eukaryota</taxon>
        <taxon>Metazoa</taxon>
        <taxon>Ecdysozoa</taxon>
        <taxon>Arthropoda</taxon>
        <taxon>Chelicerata</taxon>
        <taxon>Arachnida</taxon>
        <taxon>Acari</taxon>
        <taxon>Parasitiformes</taxon>
        <taxon>Mesostigmata</taxon>
        <taxon>Gamasina</taxon>
        <taxon>Dermanyssoidea</taxon>
        <taxon>Laelapidae</taxon>
        <taxon>Tropilaelaps</taxon>
    </lineage>
</organism>
<sequence>MALYLFIAPLIRFLLVDRRLAKNEWCLRSPILDHRSFRLFLREAPLRSTEGRCTDTHDELGTPGRPLAHVDVVVDAEQRGAGEASIFEVHLEHEDHLFAGPQ</sequence>
<comment type="caution">
    <text evidence="2">The sequence shown here is derived from an EMBL/GenBank/DDBJ whole genome shotgun (WGS) entry which is preliminary data.</text>
</comment>
<evidence type="ECO:0000313" key="3">
    <source>
        <dbReference type="Proteomes" id="UP000192247"/>
    </source>
</evidence>
<keyword evidence="3" id="KW-1185">Reference proteome</keyword>
<name>A0A1V9XJS2_9ACAR</name>
<reference evidence="2 3" key="1">
    <citation type="journal article" date="2017" name="Gigascience">
        <title>Draft genome of the honey bee ectoparasitic mite, Tropilaelaps mercedesae, is shaped by the parasitic life history.</title>
        <authorList>
            <person name="Dong X."/>
            <person name="Armstrong S.D."/>
            <person name="Xia D."/>
            <person name="Makepeace B.L."/>
            <person name="Darby A.C."/>
            <person name="Kadowaki T."/>
        </authorList>
    </citation>
    <scope>NUCLEOTIDE SEQUENCE [LARGE SCALE GENOMIC DNA]</scope>
    <source>
        <strain evidence="2">Wuxi-XJTLU</strain>
    </source>
</reference>
<feature type="signal peptide" evidence="1">
    <location>
        <begin position="1"/>
        <end position="21"/>
    </location>
</feature>
<gene>
    <name evidence="2" type="ORF">BIW11_09608</name>
</gene>
<feature type="chain" id="PRO_5013184376" description="Secreted protein" evidence="1">
    <location>
        <begin position="22"/>
        <end position="102"/>
    </location>
</feature>
<evidence type="ECO:0008006" key="4">
    <source>
        <dbReference type="Google" id="ProtNLM"/>
    </source>
</evidence>
<evidence type="ECO:0000256" key="1">
    <source>
        <dbReference type="SAM" id="SignalP"/>
    </source>
</evidence>
<dbReference type="EMBL" id="MNPL01009573">
    <property type="protein sequence ID" value="OQR73643.1"/>
    <property type="molecule type" value="Genomic_DNA"/>
</dbReference>
<dbReference type="InParanoid" id="A0A1V9XJS2"/>
<evidence type="ECO:0000313" key="2">
    <source>
        <dbReference type="EMBL" id="OQR73643.1"/>
    </source>
</evidence>
<keyword evidence="1" id="KW-0732">Signal</keyword>
<accession>A0A1V9XJS2</accession>
<protein>
    <recommendedName>
        <fullName evidence="4">Secreted protein</fullName>
    </recommendedName>
</protein>
<dbReference type="Proteomes" id="UP000192247">
    <property type="component" value="Unassembled WGS sequence"/>
</dbReference>
<proteinExistence type="predicted"/>
<dbReference type="AlphaFoldDB" id="A0A1V9XJS2"/>